<reference evidence="1" key="1">
    <citation type="submission" date="2023-04" db="EMBL/GenBank/DDBJ databases">
        <title>Draft Genome sequencing of Naganishia species isolated from polar environments using Oxford Nanopore Technology.</title>
        <authorList>
            <person name="Leo P."/>
            <person name="Venkateswaran K."/>
        </authorList>
    </citation>
    <scope>NUCLEOTIDE SEQUENCE</scope>
    <source>
        <strain evidence="1">DBVPG 5303</strain>
    </source>
</reference>
<dbReference type="EMBL" id="JASBWV010000006">
    <property type="protein sequence ID" value="KAJ9126121.1"/>
    <property type="molecule type" value="Genomic_DNA"/>
</dbReference>
<name>A0ACC2XRV9_9TREE</name>
<proteinExistence type="predicted"/>
<dbReference type="Proteomes" id="UP001234202">
    <property type="component" value="Unassembled WGS sequence"/>
</dbReference>
<gene>
    <name evidence="1" type="ORF">QFC24_002394</name>
</gene>
<protein>
    <submittedName>
        <fullName evidence="1">Uncharacterized protein</fullName>
    </submittedName>
</protein>
<sequence length="460" mass="46211">MGKIESFIRSKYESRRWAMRQAVPDDPAVLDTLNTDAGQQSTEGADHGRVNASASARHGDENGSVRRTAHPLLSTSSVAASARATPTQRSHHQPPPYTMSAAPPKVTSSRPTPTPTFDLLGGDLTDLQPTSTTTATPTGPAPPVPGNRPTAAPSAHMTQRQPELAAVVATGASTTRKSTSNGGPGAGAGASAGLFDLDFRPPTSATSGFSPTTTTNAQKAPKSSMNDIMSLFSSASAHPQGSSQANGNGSGHVGGFGSHSYAPSPQQQHQPQPQQQQYQSQAIYGAPGSSNSPPTLVSPGNGQASYATWSASTNGITSSSAGSYAGGAETGTAGLTRGMGAMGLNAFGGGGGGGADVWASSSSGNEAGHKSYAKAQPAATTQPTTVAPTGSNNSHYFSSADVWGTPSGGTANGSNSTYGNANTNTNVDNDGGFGGAFAAQTAQGNTANVISDDPFANIWK</sequence>
<keyword evidence="2" id="KW-1185">Reference proteome</keyword>
<evidence type="ECO:0000313" key="2">
    <source>
        <dbReference type="Proteomes" id="UP001234202"/>
    </source>
</evidence>
<organism evidence="1 2">
    <name type="scientific">Naganishia onofrii</name>
    <dbReference type="NCBI Taxonomy" id="1851511"/>
    <lineage>
        <taxon>Eukaryota</taxon>
        <taxon>Fungi</taxon>
        <taxon>Dikarya</taxon>
        <taxon>Basidiomycota</taxon>
        <taxon>Agaricomycotina</taxon>
        <taxon>Tremellomycetes</taxon>
        <taxon>Filobasidiales</taxon>
        <taxon>Filobasidiaceae</taxon>
        <taxon>Naganishia</taxon>
    </lineage>
</organism>
<accession>A0ACC2XRV9</accession>
<evidence type="ECO:0000313" key="1">
    <source>
        <dbReference type="EMBL" id="KAJ9126121.1"/>
    </source>
</evidence>
<comment type="caution">
    <text evidence="1">The sequence shown here is derived from an EMBL/GenBank/DDBJ whole genome shotgun (WGS) entry which is preliminary data.</text>
</comment>